<evidence type="ECO:0000313" key="17">
    <source>
        <dbReference type="Proteomes" id="UP000286928"/>
    </source>
</evidence>
<evidence type="ECO:0000313" key="15">
    <source>
        <dbReference type="EMBL" id="RTH33257.1"/>
    </source>
</evidence>
<dbReference type="EMBL" id="PEMD01000111">
    <property type="protein sequence ID" value="RTH33257.1"/>
    <property type="molecule type" value="Genomic_DNA"/>
</dbReference>
<comment type="catalytic activity">
    <reaction evidence="9">
        <text>L-aspartate + O2 = iminosuccinate + H2O2</text>
        <dbReference type="Rhea" id="RHEA:25876"/>
        <dbReference type="ChEBI" id="CHEBI:15379"/>
        <dbReference type="ChEBI" id="CHEBI:16240"/>
        <dbReference type="ChEBI" id="CHEBI:29991"/>
        <dbReference type="ChEBI" id="CHEBI:77875"/>
        <dbReference type="EC" id="1.4.3.16"/>
    </reaction>
    <physiologicalReaction direction="left-to-right" evidence="9">
        <dbReference type="Rhea" id="RHEA:25877"/>
    </physiologicalReaction>
</comment>
<dbReference type="SUPFAM" id="SSF46977">
    <property type="entry name" value="Succinate dehydrogenase/fumarate reductase flavoprotein C-terminal domain"/>
    <property type="match status" value="1"/>
</dbReference>
<feature type="domain" description="Fumarate reductase/succinate dehydrogenase flavoprotein-like C-terminal" evidence="14">
    <location>
        <begin position="399"/>
        <end position="484"/>
    </location>
</feature>
<dbReference type="EC" id="1.4.3.16" evidence="4 10"/>
<evidence type="ECO:0000256" key="10">
    <source>
        <dbReference type="NCBIfam" id="TIGR00551"/>
    </source>
</evidence>
<dbReference type="Gene3D" id="1.20.58.100">
    <property type="entry name" value="Fumarate reductase/succinate dehydrogenase flavoprotein-like, C-terminal domain"/>
    <property type="match status" value="1"/>
</dbReference>
<evidence type="ECO:0000259" key="14">
    <source>
        <dbReference type="Pfam" id="PF02910"/>
    </source>
</evidence>
<comment type="subcellular location">
    <subcellularLocation>
        <location evidence="11">Cytoplasm</location>
    </subcellularLocation>
</comment>
<dbReference type="InterPro" id="IPR003953">
    <property type="entry name" value="FAD-dep_OxRdtase_2_FAD-bd"/>
</dbReference>
<dbReference type="UniPathway" id="UPA00253">
    <property type="reaction ID" value="UER00326"/>
</dbReference>
<dbReference type="GO" id="GO:0008734">
    <property type="term" value="F:L-aspartate oxidase activity"/>
    <property type="evidence" value="ECO:0007669"/>
    <property type="project" value="UniProtKB-UniRule"/>
</dbReference>
<keyword evidence="6 11" id="KW-0662">Pyridine nucleotide biosynthesis</keyword>
<evidence type="ECO:0000256" key="11">
    <source>
        <dbReference type="RuleBase" id="RU362049"/>
    </source>
</evidence>
<comment type="pathway">
    <text evidence="2 11">Cofactor biosynthesis; NAD(+) biosynthesis; iminoaspartate from L-aspartate (oxidase route): step 1/1.</text>
</comment>
<dbReference type="Proteomes" id="UP000286928">
    <property type="component" value="Unassembled WGS sequence"/>
</dbReference>
<accession>A0A430SB23</accession>
<dbReference type="InterPro" id="IPR036188">
    <property type="entry name" value="FAD/NAD-bd_sf"/>
</dbReference>
<dbReference type="Proteomes" id="UP000287962">
    <property type="component" value="Unassembled WGS sequence"/>
</dbReference>
<evidence type="ECO:0000256" key="2">
    <source>
        <dbReference type="ARBA" id="ARBA00004950"/>
    </source>
</evidence>
<sequence>MVTLTTDLLILGAGIAGVYAALAAEERGAKVLLLSKDPLPSGSTPWAQGGVAFPLDEADLEAHLQDTLRAGRGLVEEGVARSILEEAPQHWERLLALGLPFHPEPTREGGHSRARVRHLGGDRSGLFLLKGLLKRLRSPVQEGYMAVALLLGEGRVAGALVLGPEGLQVVRAGAVLLATGGLGRLFPVTTNPKGATGDGMALAYLAGATLRDLEFVQFHPTALPDGSLVSEACRGEGAILLNAQGERFMPRYDPLGELAPRDVVARAVHRERERTGGVYLDLRPIPHLESRFPTVVAATRTLGFDPVGEPIPVAPAAHYAMGGVKTDLLGHTGLPGLYAAGEVASTGFHGANRLASNSLLEGLVMGERAAKAALQDLAHPKRVEPLPILLLDPEHLKPLRERMGQAAGVVRRGQDLAQALAWLEGLPLKEALPEDLFAFGNPRALRAFVEAGHLALLARLLLRMALLREESRGAHFREDFPQEVQEPYHLEVRGTPGAGRERPSLARVPLGTSPAR</sequence>
<evidence type="ECO:0000256" key="1">
    <source>
        <dbReference type="ARBA" id="ARBA00001974"/>
    </source>
</evidence>
<feature type="domain" description="FAD-dependent oxidoreductase 2 FAD-binding" evidence="13">
    <location>
        <begin position="7"/>
        <end position="359"/>
    </location>
</feature>
<evidence type="ECO:0000256" key="5">
    <source>
        <dbReference type="ARBA" id="ARBA00022630"/>
    </source>
</evidence>
<comment type="cofactor">
    <cofactor evidence="1 11">
        <name>FAD</name>
        <dbReference type="ChEBI" id="CHEBI:57692"/>
    </cofactor>
</comment>
<proteinExistence type="inferred from homology"/>
<feature type="region of interest" description="Disordered" evidence="12">
    <location>
        <begin position="491"/>
        <end position="516"/>
    </location>
</feature>
<evidence type="ECO:0000256" key="3">
    <source>
        <dbReference type="ARBA" id="ARBA00008562"/>
    </source>
</evidence>
<reference evidence="16" key="1">
    <citation type="submission" date="2017-10" db="EMBL/GenBank/DDBJ databases">
        <authorList>
            <person name="Wilpiszeski R.L."/>
            <person name="Zhidan Z."/>
            <person name="House C.H."/>
        </authorList>
    </citation>
    <scope>NUCLEOTIDE SEQUENCE</scope>
    <source>
        <strain evidence="16">12_S12</strain>
    </source>
</reference>
<dbReference type="GO" id="GO:0034628">
    <property type="term" value="P:'de novo' NAD+ biosynthetic process from L-aspartate"/>
    <property type="evidence" value="ECO:0007669"/>
    <property type="project" value="TreeGrafter"/>
</dbReference>
<keyword evidence="5 11" id="KW-0285">Flavoprotein</keyword>
<evidence type="ECO:0000313" key="18">
    <source>
        <dbReference type="Proteomes" id="UP000287962"/>
    </source>
</evidence>
<gene>
    <name evidence="15" type="primary">nadB</name>
    <name evidence="16" type="ORF">CSW25_07270</name>
    <name evidence="15" type="ORF">CSW33_04645</name>
</gene>
<dbReference type="Gene3D" id="3.50.50.60">
    <property type="entry name" value="FAD/NAD(P)-binding domain"/>
    <property type="match status" value="1"/>
</dbReference>
<dbReference type="PRINTS" id="PR00368">
    <property type="entry name" value="FADPNR"/>
</dbReference>
<dbReference type="FunFam" id="3.90.700.10:FF:000002">
    <property type="entry name" value="L-aspartate oxidase"/>
    <property type="match status" value="1"/>
</dbReference>
<comment type="similarity">
    <text evidence="3 11">Belongs to the FAD-dependent oxidoreductase 2 family. NadB subfamily.</text>
</comment>
<dbReference type="PANTHER" id="PTHR42716">
    <property type="entry name" value="L-ASPARTATE OXIDASE"/>
    <property type="match status" value="1"/>
</dbReference>
<evidence type="ECO:0000256" key="8">
    <source>
        <dbReference type="ARBA" id="ARBA00023002"/>
    </source>
</evidence>
<keyword evidence="7 11" id="KW-0274">FAD</keyword>
<evidence type="ECO:0000256" key="9">
    <source>
        <dbReference type="ARBA" id="ARBA00048305"/>
    </source>
</evidence>
<evidence type="ECO:0000256" key="4">
    <source>
        <dbReference type="ARBA" id="ARBA00012173"/>
    </source>
</evidence>
<organism evidence="15 17">
    <name type="scientific">Thermus scotoductus</name>
    <dbReference type="NCBI Taxonomy" id="37636"/>
    <lineage>
        <taxon>Bacteria</taxon>
        <taxon>Thermotogati</taxon>
        <taxon>Deinococcota</taxon>
        <taxon>Deinococci</taxon>
        <taxon>Thermales</taxon>
        <taxon>Thermaceae</taxon>
        <taxon>Thermus</taxon>
    </lineage>
</organism>
<protein>
    <recommendedName>
        <fullName evidence="4 10">L-aspartate oxidase</fullName>
        <ecNumber evidence="4 10">1.4.3.16</ecNumber>
    </recommendedName>
</protein>
<reference evidence="17 18" key="2">
    <citation type="journal article" date="2019" name="Extremophiles">
        <title>Biogeography of thermophiles and predominance of Thermus scotoductus in domestic water heaters.</title>
        <authorList>
            <person name="Wilpiszeski R.L."/>
            <person name="Zhang Z."/>
            <person name="House C.H."/>
        </authorList>
    </citation>
    <scope>NUCLEOTIDE SEQUENCE [LARGE SCALE GENOMIC DNA]</scope>
    <source>
        <strain evidence="16 18">12_S12</strain>
        <strain evidence="15 17">20_S20</strain>
    </source>
</reference>
<evidence type="ECO:0000313" key="16">
    <source>
        <dbReference type="EMBL" id="RTI06976.1"/>
    </source>
</evidence>
<dbReference type="RefSeq" id="WP_126164851.1">
    <property type="nucleotide sequence ID" value="NZ_PELO01000155.1"/>
</dbReference>
<comment type="caution">
    <text evidence="15">The sequence shown here is derived from an EMBL/GenBank/DDBJ whole genome shotgun (WGS) entry which is preliminary data.</text>
</comment>
<dbReference type="EMBL" id="PEML01000222">
    <property type="protein sequence ID" value="RTI06976.1"/>
    <property type="molecule type" value="Genomic_DNA"/>
</dbReference>
<dbReference type="SUPFAM" id="SSF56425">
    <property type="entry name" value="Succinate dehydrogenase/fumarate reductase flavoprotein, catalytic domain"/>
    <property type="match status" value="1"/>
</dbReference>
<dbReference type="PANTHER" id="PTHR42716:SF2">
    <property type="entry name" value="L-ASPARTATE OXIDASE, CHLOROPLASTIC"/>
    <property type="match status" value="1"/>
</dbReference>
<dbReference type="Gene3D" id="3.90.700.10">
    <property type="entry name" value="Succinate dehydrogenase/fumarate reductase flavoprotein, catalytic domain"/>
    <property type="match status" value="1"/>
</dbReference>
<dbReference type="InterPro" id="IPR037099">
    <property type="entry name" value="Fum_R/Succ_DH_flav-like_C_sf"/>
</dbReference>
<dbReference type="GO" id="GO:0005737">
    <property type="term" value="C:cytoplasm"/>
    <property type="evidence" value="ECO:0007669"/>
    <property type="project" value="UniProtKB-SubCell"/>
</dbReference>
<dbReference type="InterPro" id="IPR015939">
    <property type="entry name" value="Fum_Rdtase/Succ_DH_flav-like_C"/>
</dbReference>
<dbReference type="NCBIfam" id="TIGR00551">
    <property type="entry name" value="nadB"/>
    <property type="match status" value="1"/>
</dbReference>
<dbReference type="Pfam" id="PF02910">
    <property type="entry name" value="Succ_DH_flav_C"/>
    <property type="match status" value="1"/>
</dbReference>
<dbReference type="PRINTS" id="PR00411">
    <property type="entry name" value="PNDRDTASEI"/>
</dbReference>
<dbReference type="Pfam" id="PF00890">
    <property type="entry name" value="FAD_binding_2"/>
    <property type="match status" value="1"/>
</dbReference>
<evidence type="ECO:0000256" key="6">
    <source>
        <dbReference type="ARBA" id="ARBA00022642"/>
    </source>
</evidence>
<dbReference type="AlphaFoldDB" id="A0A430SB23"/>
<dbReference type="InterPro" id="IPR027477">
    <property type="entry name" value="Succ_DH/fumarate_Rdtase_cat_sf"/>
</dbReference>
<keyword evidence="8 11" id="KW-0560">Oxidoreductase</keyword>
<dbReference type="InterPro" id="IPR005288">
    <property type="entry name" value="NadB"/>
</dbReference>
<dbReference type="SUPFAM" id="SSF51905">
    <property type="entry name" value="FAD/NAD(P)-binding domain"/>
    <property type="match status" value="1"/>
</dbReference>
<evidence type="ECO:0000256" key="7">
    <source>
        <dbReference type="ARBA" id="ARBA00022827"/>
    </source>
</evidence>
<evidence type="ECO:0000259" key="13">
    <source>
        <dbReference type="Pfam" id="PF00890"/>
    </source>
</evidence>
<comment type="function">
    <text evidence="11">Catalyzes the oxidation of L-aspartate to iminoaspartate.</text>
</comment>
<keyword evidence="18" id="KW-1185">Reference proteome</keyword>
<evidence type="ECO:0000256" key="12">
    <source>
        <dbReference type="SAM" id="MobiDB-lite"/>
    </source>
</evidence>
<name>A0A430SB23_THESC</name>